<protein>
    <submittedName>
        <fullName evidence="2">Outer membrane protein OmpK</fullName>
    </submittedName>
</protein>
<evidence type="ECO:0000256" key="1">
    <source>
        <dbReference type="ARBA" id="ARBA00008728"/>
    </source>
</evidence>
<feature type="non-terminal residue" evidence="2">
    <location>
        <position position="1"/>
    </location>
</feature>
<dbReference type="Proteomes" id="UP001279012">
    <property type="component" value="Unassembled WGS sequence"/>
</dbReference>
<comment type="caution">
    <text evidence="2">The sequence shown here is derived from an EMBL/GenBank/DDBJ whole genome shotgun (WGS) entry which is preliminary data.</text>
</comment>
<dbReference type="InterPro" id="IPR018013">
    <property type="entry name" value="Channel_Tsx-like"/>
</dbReference>
<dbReference type="InterPro" id="IPR036777">
    <property type="entry name" value="Channel_Tsx-like_sf"/>
</dbReference>
<dbReference type="Pfam" id="PF03502">
    <property type="entry name" value="Channel_Tsx"/>
    <property type="match status" value="1"/>
</dbReference>
<reference evidence="2" key="1">
    <citation type="submission" date="2023-11" db="EMBL/GenBank/DDBJ databases">
        <title>Detection of rare carbapenemases in Enterobacterales - comparison of two colorimetric and two CIM-based carbapenemase assays.</title>
        <authorList>
            <person name="Schaffarczyk L."/>
            <person name="Noster J."/>
            <person name="Stelzer Y."/>
            <person name="Sattler J."/>
            <person name="Gatermann S."/>
            <person name="Hamprecht A."/>
        </authorList>
    </citation>
    <scope>NUCLEOTIDE SEQUENCE</scope>
    <source>
        <strain evidence="2">CIM-Cont-037</strain>
    </source>
</reference>
<evidence type="ECO:0000313" key="3">
    <source>
        <dbReference type="Proteomes" id="UP001279012"/>
    </source>
</evidence>
<sequence>HWHYSVVARYWHNGGQWNDDASLNFGNGDFSVRSTGWGGYLVVGYNF</sequence>
<organism evidence="2 3">
    <name type="scientific">Klebsiella aerogenes</name>
    <name type="common">Enterobacter aerogenes</name>
    <dbReference type="NCBI Taxonomy" id="548"/>
    <lineage>
        <taxon>Bacteria</taxon>
        <taxon>Pseudomonadati</taxon>
        <taxon>Pseudomonadota</taxon>
        <taxon>Gammaproteobacteria</taxon>
        <taxon>Enterobacterales</taxon>
        <taxon>Enterobacteriaceae</taxon>
        <taxon>Klebsiella/Raoultella group</taxon>
        <taxon>Klebsiella</taxon>
    </lineage>
</organism>
<gene>
    <name evidence="2" type="ORF">SJ059_31740</name>
</gene>
<dbReference type="GO" id="GO:0009279">
    <property type="term" value="C:cell outer membrane"/>
    <property type="evidence" value="ECO:0007669"/>
    <property type="project" value="InterPro"/>
</dbReference>
<dbReference type="SUPFAM" id="SSF111364">
    <property type="entry name" value="Tsx-like channel"/>
    <property type="match status" value="1"/>
</dbReference>
<comment type="similarity">
    <text evidence="1">Belongs to the nucleoside-specific channel-forming outer membrane porin (Tsx) (TC 1.B.10) family.</text>
</comment>
<dbReference type="AlphaFoldDB" id="A0AAW9ECY9"/>
<evidence type="ECO:0000313" key="2">
    <source>
        <dbReference type="EMBL" id="MDX7019001.1"/>
    </source>
</evidence>
<accession>A0AAW9ECY9</accession>
<dbReference type="Gene3D" id="2.40.230.20">
    <property type="entry name" value="Nucleoside-specific channel-forming protein, Tsx-like"/>
    <property type="match status" value="1"/>
</dbReference>
<name>A0AAW9ECY9_KLEAE</name>
<proteinExistence type="inferred from homology"/>
<dbReference type="EMBL" id="JAWZZT010001567">
    <property type="protein sequence ID" value="MDX7019001.1"/>
    <property type="molecule type" value="Genomic_DNA"/>
</dbReference>